<proteinExistence type="predicted"/>
<dbReference type="Proteomes" id="UP000000305">
    <property type="component" value="Unassembled WGS sequence"/>
</dbReference>
<organism evidence="1 2">
    <name type="scientific">Daphnia pulex</name>
    <name type="common">Water flea</name>
    <dbReference type="NCBI Taxonomy" id="6669"/>
    <lineage>
        <taxon>Eukaryota</taxon>
        <taxon>Metazoa</taxon>
        <taxon>Ecdysozoa</taxon>
        <taxon>Arthropoda</taxon>
        <taxon>Crustacea</taxon>
        <taxon>Branchiopoda</taxon>
        <taxon>Diplostraca</taxon>
        <taxon>Cladocera</taxon>
        <taxon>Anomopoda</taxon>
        <taxon>Daphniidae</taxon>
        <taxon>Daphnia</taxon>
    </lineage>
</organism>
<accession>E9GH56</accession>
<evidence type="ECO:0000313" key="2">
    <source>
        <dbReference type="Proteomes" id="UP000000305"/>
    </source>
</evidence>
<dbReference type="InParanoid" id="E9GH56"/>
<keyword evidence="2" id="KW-1185">Reference proteome</keyword>
<dbReference type="EMBL" id="GL732544">
    <property type="protein sequence ID" value="EFX81247.1"/>
    <property type="molecule type" value="Genomic_DNA"/>
</dbReference>
<dbReference type="HOGENOM" id="CLU_1742410_0_0_1"/>
<sequence length="150" mass="17224">MAKCVKIFCFQIFKFYCPKSTNYLHAYEKKAEGVYKCLKLEKKTPVTMQNFTARNVKASLAKSGFCTYNNDHTFWDSMLRLYEDVLESKQFSEYVVDVNGTLFADFKHPWVQVGRVVKCGLRSAGALHFPQPSGSLGKMQVRNCALTFYV</sequence>
<dbReference type="PhylomeDB" id="E9GH56"/>
<protein>
    <submittedName>
        <fullName evidence="1">Uncharacterized protein</fullName>
    </submittedName>
</protein>
<evidence type="ECO:0000313" key="1">
    <source>
        <dbReference type="EMBL" id="EFX81247.1"/>
    </source>
</evidence>
<reference evidence="1 2" key="1">
    <citation type="journal article" date="2011" name="Science">
        <title>The ecoresponsive genome of Daphnia pulex.</title>
        <authorList>
            <person name="Colbourne J.K."/>
            <person name="Pfrender M.E."/>
            <person name="Gilbert D."/>
            <person name="Thomas W.K."/>
            <person name="Tucker A."/>
            <person name="Oakley T.H."/>
            <person name="Tokishita S."/>
            <person name="Aerts A."/>
            <person name="Arnold G.J."/>
            <person name="Basu M.K."/>
            <person name="Bauer D.J."/>
            <person name="Caceres C.E."/>
            <person name="Carmel L."/>
            <person name="Casola C."/>
            <person name="Choi J.H."/>
            <person name="Detter J.C."/>
            <person name="Dong Q."/>
            <person name="Dusheyko S."/>
            <person name="Eads B.D."/>
            <person name="Frohlich T."/>
            <person name="Geiler-Samerotte K.A."/>
            <person name="Gerlach D."/>
            <person name="Hatcher P."/>
            <person name="Jogdeo S."/>
            <person name="Krijgsveld J."/>
            <person name="Kriventseva E.V."/>
            <person name="Kultz D."/>
            <person name="Laforsch C."/>
            <person name="Lindquist E."/>
            <person name="Lopez J."/>
            <person name="Manak J.R."/>
            <person name="Muller J."/>
            <person name="Pangilinan J."/>
            <person name="Patwardhan R.P."/>
            <person name="Pitluck S."/>
            <person name="Pritham E.J."/>
            <person name="Rechtsteiner A."/>
            <person name="Rho M."/>
            <person name="Rogozin I.B."/>
            <person name="Sakarya O."/>
            <person name="Salamov A."/>
            <person name="Schaack S."/>
            <person name="Shapiro H."/>
            <person name="Shiga Y."/>
            <person name="Skalitzky C."/>
            <person name="Smith Z."/>
            <person name="Souvorov A."/>
            <person name="Sung W."/>
            <person name="Tang Z."/>
            <person name="Tsuchiya D."/>
            <person name="Tu H."/>
            <person name="Vos H."/>
            <person name="Wang M."/>
            <person name="Wolf Y.I."/>
            <person name="Yamagata H."/>
            <person name="Yamada T."/>
            <person name="Ye Y."/>
            <person name="Shaw J.R."/>
            <person name="Andrews J."/>
            <person name="Crease T.J."/>
            <person name="Tang H."/>
            <person name="Lucas S.M."/>
            <person name="Robertson H.M."/>
            <person name="Bork P."/>
            <person name="Koonin E.V."/>
            <person name="Zdobnov E.M."/>
            <person name="Grigoriev I.V."/>
            <person name="Lynch M."/>
            <person name="Boore J.L."/>
        </authorList>
    </citation>
    <scope>NUCLEOTIDE SEQUENCE [LARGE SCALE GENOMIC DNA]</scope>
</reference>
<gene>
    <name evidence="1" type="ORF">DAPPUDRAFT_102682</name>
</gene>
<name>E9GH56_DAPPU</name>
<dbReference type="AlphaFoldDB" id="E9GH56"/>
<dbReference type="KEGG" id="dpx:DAPPUDRAFT_102682"/>